<dbReference type="Proteomes" id="UP000887569">
    <property type="component" value="Unplaced"/>
</dbReference>
<dbReference type="AlphaFoldDB" id="A0A915BV83"/>
<evidence type="ECO:0000313" key="1">
    <source>
        <dbReference type="Proteomes" id="UP000887569"/>
    </source>
</evidence>
<dbReference type="WBParaSite" id="PgR061_g007_t01">
    <property type="protein sequence ID" value="PgR061_g007_t01"/>
    <property type="gene ID" value="PgR061_g007"/>
</dbReference>
<keyword evidence="1" id="KW-1185">Reference proteome</keyword>
<evidence type="ECO:0000313" key="2">
    <source>
        <dbReference type="WBParaSite" id="PgR061_g007_t01"/>
    </source>
</evidence>
<reference evidence="2" key="1">
    <citation type="submission" date="2022-11" db="UniProtKB">
        <authorList>
            <consortium name="WormBaseParasite"/>
        </authorList>
    </citation>
    <scope>IDENTIFICATION</scope>
</reference>
<organism evidence="1 2">
    <name type="scientific">Parascaris univalens</name>
    <name type="common">Nematode worm</name>
    <dbReference type="NCBI Taxonomy" id="6257"/>
    <lineage>
        <taxon>Eukaryota</taxon>
        <taxon>Metazoa</taxon>
        <taxon>Ecdysozoa</taxon>
        <taxon>Nematoda</taxon>
        <taxon>Chromadorea</taxon>
        <taxon>Rhabditida</taxon>
        <taxon>Spirurina</taxon>
        <taxon>Ascaridomorpha</taxon>
        <taxon>Ascaridoidea</taxon>
        <taxon>Ascarididae</taxon>
        <taxon>Parascaris</taxon>
    </lineage>
</organism>
<sequence length="67" mass="6356">MPHLMPQPPMRAVLVPVASGGYAGAPPSSAVYAGGSGYVGGAPVAIIPAGGSYVAPGVSYVAPAYAG</sequence>
<proteinExistence type="predicted"/>
<accession>A0A915BV83</accession>
<protein>
    <submittedName>
        <fullName evidence="2">Uncharacterized protein</fullName>
    </submittedName>
</protein>
<name>A0A915BV83_PARUN</name>